<dbReference type="InterPro" id="IPR013785">
    <property type="entry name" value="Aldolase_TIM"/>
</dbReference>
<keyword evidence="9 15" id="KW-0663">Pyridoxal phosphate</keyword>
<dbReference type="PANTHER" id="PTHR30538">
    <property type="entry name" value="LYSINE 2,3-AMINOMUTASE-RELATED"/>
    <property type="match status" value="1"/>
</dbReference>
<evidence type="ECO:0000256" key="1">
    <source>
        <dbReference type="ARBA" id="ARBA00001352"/>
    </source>
</evidence>
<keyword evidence="18" id="KW-1185">Reference proteome</keyword>
<evidence type="ECO:0000256" key="4">
    <source>
        <dbReference type="ARBA" id="ARBA00008703"/>
    </source>
</evidence>
<dbReference type="GO" id="GO:0051539">
    <property type="term" value="F:4 iron, 4 sulfur cluster binding"/>
    <property type="evidence" value="ECO:0007669"/>
    <property type="project" value="UniProtKB-KW"/>
</dbReference>
<keyword evidence="8 14" id="KW-0479">Metal-binding</keyword>
<dbReference type="InterPro" id="IPR058240">
    <property type="entry name" value="rSAM_sf"/>
</dbReference>
<dbReference type="SUPFAM" id="SSF102114">
    <property type="entry name" value="Radical SAM enzymes"/>
    <property type="match status" value="1"/>
</dbReference>
<evidence type="ECO:0000256" key="15">
    <source>
        <dbReference type="PIRSR" id="PIRSR603739-50"/>
    </source>
</evidence>
<evidence type="ECO:0000256" key="14">
    <source>
        <dbReference type="PIRSR" id="PIRSR004911-1"/>
    </source>
</evidence>
<proteinExistence type="inferred from homology"/>
<comment type="catalytic activity">
    <reaction evidence="1">
        <text>L-lysine = D-beta-lysine</text>
        <dbReference type="Rhea" id="RHEA:44148"/>
        <dbReference type="ChEBI" id="CHEBI:32551"/>
        <dbReference type="ChEBI" id="CHEBI:84138"/>
    </reaction>
</comment>
<comment type="cofactor">
    <cofactor evidence="3">
        <name>[4Fe-4S] cluster</name>
        <dbReference type="ChEBI" id="CHEBI:49883"/>
    </cofactor>
</comment>
<dbReference type="NCBIfam" id="TIGR03821">
    <property type="entry name" value="EFP_modif_epmB"/>
    <property type="match status" value="1"/>
</dbReference>
<evidence type="ECO:0000256" key="5">
    <source>
        <dbReference type="ARBA" id="ARBA00022363"/>
    </source>
</evidence>
<evidence type="ECO:0000256" key="13">
    <source>
        <dbReference type="ARBA" id="ARBA00030756"/>
    </source>
</evidence>
<dbReference type="STRING" id="490188.SAMN04488068_0489"/>
<dbReference type="InterPro" id="IPR022462">
    <property type="entry name" value="EpmB"/>
</dbReference>
<evidence type="ECO:0000256" key="8">
    <source>
        <dbReference type="ARBA" id="ARBA00022723"/>
    </source>
</evidence>
<feature type="modified residue" description="N6-(pyridoxal phosphate)lysine" evidence="15">
    <location>
        <position position="334"/>
    </location>
</feature>
<dbReference type="PIRSF" id="PIRSF004911">
    <property type="entry name" value="DUF160"/>
    <property type="match status" value="1"/>
</dbReference>
<dbReference type="SFLD" id="SFLDF00314">
    <property type="entry name" value="L-lysine_2_3-aminomutase_(yjeK"/>
    <property type="match status" value="1"/>
</dbReference>
<evidence type="ECO:0000256" key="7">
    <source>
        <dbReference type="ARBA" id="ARBA00022691"/>
    </source>
</evidence>
<evidence type="ECO:0000259" key="16">
    <source>
        <dbReference type="PROSITE" id="PS51918"/>
    </source>
</evidence>
<sequence>MITPSPKTQQARQARAWQHALREAFKQPADLLAYLGLDPATPHLEAAVLGNFPLRVPRGFAARMRKGDAADPLLLQVWPAGAEALNVDGFGLDAVGDKLKLKPGGIVHKYQHRVLVMATGACGVHCRYCFRRHFPYSDALAGRDHWREALAQIAADGSISEVILSGGDPLSLSDDKLGELLDGLDGIAHVRRLRIHTRQPIVLPERVDDGLLALLQRTRLRTAMVLHANHANELDGSVAMALGALREAGVSLLNQAVLLRRVNDDVDTLQALSERLFDCGVLPYYLHLLDRVAGSAHFEVDEDTARRLMRELSTRLPGYLLPRLARETAGQPAKEIVAW</sequence>
<accession>A0A1M5KEN1</accession>
<comment type="cofactor">
    <cofactor evidence="2 15">
        <name>pyridoxal 5'-phosphate</name>
        <dbReference type="ChEBI" id="CHEBI:597326"/>
    </cofactor>
</comment>
<keyword evidence="7" id="KW-0949">S-adenosyl-L-methionine</keyword>
<keyword evidence="6 14" id="KW-0004">4Fe-4S</keyword>
<dbReference type="SFLD" id="SFLDG01070">
    <property type="entry name" value="PLP-dependent"/>
    <property type="match status" value="1"/>
</dbReference>
<dbReference type="GO" id="GO:0046872">
    <property type="term" value="F:metal ion binding"/>
    <property type="evidence" value="ECO:0007669"/>
    <property type="project" value="UniProtKB-KW"/>
</dbReference>
<dbReference type="SFLD" id="SFLDS00029">
    <property type="entry name" value="Radical_SAM"/>
    <property type="match status" value="1"/>
</dbReference>
<organism evidence="17 18">
    <name type="scientific">Hydrocarboniphaga daqingensis</name>
    <dbReference type="NCBI Taxonomy" id="490188"/>
    <lineage>
        <taxon>Bacteria</taxon>
        <taxon>Pseudomonadati</taxon>
        <taxon>Pseudomonadota</taxon>
        <taxon>Gammaproteobacteria</taxon>
        <taxon>Nevskiales</taxon>
        <taxon>Nevskiaceae</taxon>
        <taxon>Hydrocarboniphaga</taxon>
    </lineage>
</organism>
<dbReference type="CDD" id="cd01335">
    <property type="entry name" value="Radical_SAM"/>
    <property type="match status" value="1"/>
</dbReference>
<dbReference type="InterPro" id="IPR003739">
    <property type="entry name" value="Lys_aminomutase/Glu_NH3_mut"/>
</dbReference>
<keyword evidence="12" id="KW-0413">Isomerase</keyword>
<evidence type="ECO:0000256" key="10">
    <source>
        <dbReference type="ARBA" id="ARBA00023004"/>
    </source>
</evidence>
<keyword evidence="11 14" id="KW-0411">Iron-sulfur</keyword>
<dbReference type="PANTHER" id="PTHR30538:SF1">
    <property type="entry name" value="L-LYSINE 2,3-AMINOMUTASE"/>
    <property type="match status" value="1"/>
</dbReference>
<evidence type="ECO:0000256" key="3">
    <source>
        <dbReference type="ARBA" id="ARBA00001966"/>
    </source>
</evidence>
<name>A0A1M5KEN1_9GAMM</name>
<dbReference type="Proteomes" id="UP000199758">
    <property type="component" value="Unassembled WGS sequence"/>
</dbReference>
<dbReference type="RefSeq" id="WP_072893393.1">
    <property type="nucleotide sequence ID" value="NZ_FQWZ01000001.1"/>
</dbReference>
<gene>
    <name evidence="17" type="ORF">SAMN04488068_0489</name>
</gene>
<reference evidence="17 18" key="1">
    <citation type="submission" date="2016-11" db="EMBL/GenBank/DDBJ databases">
        <authorList>
            <person name="Jaros S."/>
            <person name="Januszkiewicz K."/>
            <person name="Wedrychowicz H."/>
        </authorList>
    </citation>
    <scope>NUCLEOTIDE SEQUENCE [LARGE SCALE GENOMIC DNA]</scope>
    <source>
        <strain evidence="17 18">CGMCC 1.7049</strain>
    </source>
</reference>
<feature type="binding site" evidence="14">
    <location>
        <position position="126"/>
    </location>
    <ligand>
        <name>[4Fe-4S] cluster</name>
        <dbReference type="ChEBI" id="CHEBI:49883"/>
        <note>4Fe-4S-S-AdoMet</note>
    </ligand>
</feature>
<dbReference type="InterPro" id="IPR007197">
    <property type="entry name" value="rSAM"/>
</dbReference>
<protein>
    <recommendedName>
        <fullName evidence="5">L-lysine 2,3-aminomutase</fullName>
    </recommendedName>
    <alternativeName>
        <fullName evidence="13">EF-P post-translational modification enzyme B</fullName>
    </alternativeName>
</protein>
<keyword evidence="10" id="KW-0408">Iron</keyword>
<dbReference type="PROSITE" id="PS51918">
    <property type="entry name" value="RADICAL_SAM"/>
    <property type="match status" value="1"/>
</dbReference>
<evidence type="ECO:0000313" key="18">
    <source>
        <dbReference type="Proteomes" id="UP000199758"/>
    </source>
</evidence>
<evidence type="ECO:0000256" key="2">
    <source>
        <dbReference type="ARBA" id="ARBA00001933"/>
    </source>
</evidence>
<evidence type="ECO:0000256" key="9">
    <source>
        <dbReference type="ARBA" id="ARBA00022898"/>
    </source>
</evidence>
<feature type="domain" description="Radical SAM core" evidence="16">
    <location>
        <begin position="108"/>
        <end position="323"/>
    </location>
</feature>
<dbReference type="EMBL" id="FQWZ01000001">
    <property type="protein sequence ID" value="SHG50633.1"/>
    <property type="molecule type" value="Genomic_DNA"/>
</dbReference>
<evidence type="ECO:0000256" key="12">
    <source>
        <dbReference type="ARBA" id="ARBA00023235"/>
    </source>
</evidence>
<comment type="similarity">
    <text evidence="4">Belongs to the radical SAM superfamily. KamA family.</text>
</comment>
<feature type="binding site" evidence="14">
    <location>
        <position position="129"/>
    </location>
    <ligand>
        <name>[4Fe-4S] cluster</name>
        <dbReference type="ChEBI" id="CHEBI:49883"/>
        <note>4Fe-4S-S-AdoMet</note>
    </ligand>
</feature>
<dbReference type="Gene3D" id="3.20.20.70">
    <property type="entry name" value="Aldolase class I"/>
    <property type="match status" value="1"/>
</dbReference>
<dbReference type="NCBIfam" id="TIGR00238">
    <property type="entry name" value="KamA family radical SAM protein"/>
    <property type="match status" value="1"/>
</dbReference>
<feature type="binding site" evidence="14">
    <location>
        <position position="122"/>
    </location>
    <ligand>
        <name>[4Fe-4S] cluster</name>
        <dbReference type="ChEBI" id="CHEBI:49883"/>
        <note>4Fe-4S-S-AdoMet</note>
    </ligand>
</feature>
<dbReference type="AlphaFoldDB" id="A0A1M5KEN1"/>
<dbReference type="GO" id="GO:0016853">
    <property type="term" value="F:isomerase activity"/>
    <property type="evidence" value="ECO:0007669"/>
    <property type="project" value="UniProtKB-KW"/>
</dbReference>
<evidence type="ECO:0000313" key="17">
    <source>
        <dbReference type="EMBL" id="SHG50633.1"/>
    </source>
</evidence>
<evidence type="ECO:0000256" key="11">
    <source>
        <dbReference type="ARBA" id="ARBA00023014"/>
    </source>
</evidence>
<evidence type="ECO:0000256" key="6">
    <source>
        <dbReference type="ARBA" id="ARBA00022485"/>
    </source>
</evidence>
<dbReference type="OrthoDB" id="9770937at2"/>